<dbReference type="InterPro" id="IPR050194">
    <property type="entry name" value="Glycosyltransferase_grp1"/>
</dbReference>
<reference evidence="4 5" key="1">
    <citation type="submission" date="2020-08" db="EMBL/GenBank/DDBJ databases">
        <title>Genome sequence of Nocardioides mesophilus KACC 16243T.</title>
        <authorList>
            <person name="Hyun D.-W."/>
            <person name="Bae J.-W."/>
        </authorList>
    </citation>
    <scope>NUCLEOTIDE SEQUENCE [LARGE SCALE GENOMIC DNA]</scope>
    <source>
        <strain evidence="4 5">KACC 16243</strain>
    </source>
</reference>
<evidence type="ECO:0000256" key="2">
    <source>
        <dbReference type="ARBA" id="ARBA00022679"/>
    </source>
</evidence>
<protein>
    <submittedName>
        <fullName evidence="4">Glycosyltransferase</fullName>
    </submittedName>
</protein>
<dbReference type="GO" id="GO:1901137">
    <property type="term" value="P:carbohydrate derivative biosynthetic process"/>
    <property type="evidence" value="ECO:0007669"/>
    <property type="project" value="UniProtKB-ARBA"/>
</dbReference>
<organism evidence="4 5">
    <name type="scientific">Nocardioides mesophilus</name>
    <dbReference type="NCBI Taxonomy" id="433659"/>
    <lineage>
        <taxon>Bacteria</taxon>
        <taxon>Bacillati</taxon>
        <taxon>Actinomycetota</taxon>
        <taxon>Actinomycetes</taxon>
        <taxon>Propionibacteriales</taxon>
        <taxon>Nocardioidaceae</taxon>
        <taxon>Nocardioides</taxon>
    </lineage>
</organism>
<dbReference type="Pfam" id="PF13692">
    <property type="entry name" value="Glyco_trans_1_4"/>
    <property type="match status" value="1"/>
</dbReference>
<keyword evidence="2 4" id="KW-0808">Transferase</keyword>
<dbReference type="PANTHER" id="PTHR45947">
    <property type="entry name" value="SULFOQUINOVOSYL TRANSFERASE SQD2"/>
    <property type="match status" value="1"/>
</dbReference>
<name>A0A7G9RHP5_9ACTN</name>
<dbReference type="KEGG" id="nmes:H9L09_16990"/>
<evidence type="ECO:0000313" key="4">
    <source>
        <dbReference type="EMBL" id="QNN55120.1"/>
    </source>
</evidence>
<dbReference type="SUPFAM" id="SSF53756">
    <property type="entry name" value="UDP-Glycosyltransferase/glycogen phosphorylase"/>
    <property type="match status" value="1"/>
</dbReference>
<keyword evidence="5" id="KW-1185">Reference proteome</keyword>
<evidence type="ECO:0000259" key="3">
    <source>
        <dbReference type="Pfam" id="PF13579"/>
    </source>
</evidence>
<dbReference type="Gene3D" id="3.40.50.2000">
    <property type="entry name" value="Glycogen Phosphorylase B"/>
    <property type="match status" value="2"/>
</dbReference>
<dbReference type="PANTHER" id="PTHR45947:SF3">
    <property type="entry name" value="SULFOQUINOVOSYL TRANSFERASE SQD2"/>
    <property type="match status" value="1"/>
</dbReference>
<dbReference type="InterPro" id="IPR028098">
    <property type="entry name" value="Glyco_trans_4-like_N"/>
</dbReference>
<dbReference type="EMBL" id="CP060713">
    <property type="protein sequence ID" value="QNN55120.1"/>
    <property type="molecule type" value="Genomic_DNA"/>
</dbReference>
<feature type="domain" description="Glycosyltransferase subfamily 4-like N-terminal" evidence="3">
    <location>
        <begin position="27"/>
        <end position="159"/>
    </location>
</feature>
<gene>
    <name evidence="4" type="ORF">H9L09_16990</name>
</gene>
<evidence type="ECO:0000313" key="5">
    <source>
        <dbReference type="Proteomes" id="UP000515947"/>
    </source>
</evidence>
<keyword evidence="1" id="KW-0328">Glycosyltransferase</keyword>
<dbReference type="AlphaFoldDB" id="A0A7G9RHP5"/>
<dbReference type="GO" id="GO:0016758">
    <property type="term" value="F:hexosyltransferase activity"/>
    <property type="evidence" value="ECO:0007669"/>
    <property type="project" value="TreeGrafter"/>
</dbReference>
<sequence length="367" mass="39986">MSLVLLLGTELEYDVEQGIETWGLSAPGPYVPRVEELGVGFVALPALTRAWSIGDDLRAARQLHAALRRLRPDVLHTHNPKTGVLGRVVGRAAGVPVVVNTCHGLWARREDPLVKRLLVYGAEAAAAVVSDAELYQNGEDRRTLRRLVRAGKASVVGNGTDLRRFVRDRELGLRLRREWGIAPDELVVGGVGRLVAEKGIAEFVEVARRLRGRATFVWVGPADLDKRDAVSAAEEAVRFVGERSDMAAVYNALDVFVLPSYREGFSRSGMEAAACETAMVLSDIRGCREIGQDGVEVLLVPPRDAAALGTAVQRLLDEPLLRHRLARAAGARAREEFDQRRVARASVTTYAQVAARKGLGWGRGGVR</sequence>
<dbReference type="Pfam" id="PF13579">
    <property type="entry name" value="Glyco_trans_4_4"/>
    <property type="match status" value="1"/>
</dbReference>
<proteinExistence type="predicted"/>
<dbReference type="Proteomes" id="UP000515947">
    <property type="component" value="Chromosome"/>
</dbReference>
<evidence type="ECO:0000256" key="1">
    <source>
        <dbReference type="ARBA" id="ARBA00022676"/>
    </source>
</evidence>
<accession>A0A7G9RHP5</accession>